<keyword evidence="3" id="KW-1185">Reference proteome</keyword>
<dbReference type="AlphaFoldDB" id="A0A1X1PEZ1"/>
<evidence type="ECO:0000256" key="1">
    <source>
        <dbReference type="SAM" id="Phobius"/>
    </source>
</evidence>
<reference evidence="2 3" key="1">
    <citation type="submission" date="2017-04" db="EMBL/GenBank/DDBJ databases">
        <title>Burkholderia puraquae sp. nov., a novel Burkholderia cepacia complex species from hospital setting samples.</title>
        <authorList>
            <person name="Martina P."/>
            <person name="Leguizamon M."/>
            <person name="Prieto C."/>
            <person name="Sousa S."/>
            <person name="Montanaro P."/>
            <person name="Draghi W."/>
            <person name="Staembler M."/>
            <person name="Bettiol M."/>
            <person name="Figoli C."/>
            <person name="Palau J."/>
            <person name="Alvarez F."/>
            <person name="Benetti S."/>
            <person name="Anchat E."/>
            <person name="Vescina C."/>
            <person name="Ferreras J."/>
            <person name="Lasch P."/>
            <person name="Lagares A."/>
            <person name="Zorreguieta A."/>
            <person name="Yantorno O."/>
            <person name="Bosch A."/>
        </authorList>
    </citation>
    <scope>NUCLEOTIDE SEQUENCE [LARGE SCALE GENOMIC DNA]</scope>
    <source>
        <strain evidence="2 3">CAMPA 1040</strain>
    </source>
</reference>
<accession>A0A1X1PEZ1</accession>
<comment type="caution">
    <text evidence="2">The sequence shown here is derived from an EMBL/GenBank/DDBJ whole genome shotgun (WGS) entry which is preliminary data.</text>
</comment>
<dbReference type="EMBL" id="NBYX01000009">
    <property type="protein sequence ID" value="ORT84562.1"/>
    <property type="molecule type" value="Genomic_DNA"/>
</dbReference>
<keyword evidence="1" id="KW-0812">Transmembrane</keyword>
<feature type="transmembrane region" description="Helical" evidence="1">
    <location>
        <begin position="39"/>
        <end position="57"/>
    </location>
</feature>
<proteinExistence type="predicted"/>
<gene>
    <name evidence="2" type="ORF">B7G54_18520</name>
</gene>
<protein>
    <submittedName>
        <fullName evidence="2">Uncharacterized protein</fullName>
    </submittedName>
</protein>
<sequence>MEHCTSHAKFLAGMFITLLWPAVACAVLNAVAYKRWAGCRWGSVFFGVTLLAALFYSKPYVVPYIGLAG</sequence>
<keyword evidence="1" id="KW-1133">Transmembrane helix</keyword>
<organism evidence="2 3">
    <name type="scientific">Burkholderia puraquae</name>
    <dbReference type="NCBI Taxonomy" id="1904757"/>
    <lineage>
        <taxon>Bacteria</taxon>
        <taxon>Pseudomonadati</taxon>
        <taxon>Pseudomonadota</taxon>
        <taxon>Betaproteobacteria</taxon>
        <taxon>Burkholderiales</taxon>
        <taxon>Burkholderiaceae</taxon>
        <taxon>Burkholderia</taxon>
        <taxon>Burkholderia cepacia complex</taxon>
    </lineage>
</organism>
<keyword evidence="1" id="KW-0472">Membrane</keyword>
<dbReference type="Proteomes" id="UP000193146">
    <property type="component" value="Unassembled WGS sequence"/>
</dbReference>
<evidence type="ECO:0000313" key="3">
    <source>
        <dbReference type="Proteomes" id="UP000193146"/>
    </source>
</evidence>
<name>A0A1X1PEZ1_9BURK</name>
<feature type="transmembrane region" description="Helical" evidence="1">
    <location>
        <begin position="12"/>
        <end position="32"/>
    </location>
</feature>
<evidence type="ECO:0000313" key="2">
    <source>
        <dbReference type="EMBL" id="ORT84562.1"/>
    </source>
</evidence>